<dbReference type="InterPro" id="IPR005341">
    <property type="entry name" value="Tim16"/>
</dbReference>
<organism evidence="10 11">
    <name type="scientific">Clytia hemisphaerica</name>
    <dbReference type="NCBI Taxonomy" id="252671"/>
    <lineage>
        <taxon>Eukaryota</taxon>
        <taxon>Metazoa</taxon>
        <taxon>Cnidaria</taxon>
        <taxon>Hydrozoa</taxon>
        <taxon>Hydroidolina</taxon>
        <taxon>Leptothecata</taxon>
        <taxon>Obeliida</taxon>
        <taxon>Clytiidae</taxon>
        <taxon>Clytia</taxon>
    </lineage>
</organism>
<evidence type="ECO:0000256" key="4">
    <source>
        <dbReference type="ARBA" id="ARBA00022792"/>
    </source>
</evidence>
<dbReference type="RefSeq" id="XP_066914326.1">
    <property type="nucleotide sequence ID" value="XM_067058225.1"/>
</dbReference>
<proteinExistence type="inferred from homology"/>
<dbReference type="GeneID" id="136801590"/>
<evidence type="ECO:0000256" key="5">
    <source>
        <dbReference type="ARBA" id="ARBA00022927"/>
    </source>
</evidence>
<evidence type="ECO:0000256" key="8">
    <source>
        <dbReference type="ARBA" id="ARBA00023136"/>
    </source>
</evidence>
<comment type="subcellular location">
    <subcellularLocation>
        <location evidence="1">Mitochondrion inner membrane</location>
        <topology evidence="1">Peripheral membrane protein</topology>
    </subcellularLocation>
</comment>
<dbReference type="Gene3D" id="1.10.287.110">
    <property type="entry name" value="DnaJ domain"/>
    <property type="match status" value="1"/>
</dbReference>
<evidence type="ECO:0000256" key="7">
    <source>
        <dbReference type="ARBA" id="ARBA00023128"/>
    </source>
</evidence>
<dbReference type="FunFam" id="1.10.287.110:FF:000006">
    <property type="entry name" value="Import inner membrane translocase subunit TIM16"/>
    <property type="match status" value="1"/>
</dbReference>
<feature type="compositionally biased region" description="Polar residues" evidence="9">
    <location>
        <begin position="115"/>
        <end position="127"/>
    </location>
</feature>
<evidence type="ECO:0000256" key="2">
    <source>
        <dbReference type="ARBA" id="ARBA00008817"/>
    </source>
</evidence>
<keyword evidence="8" id="KW-0472">Membrane</keyword>
<evidence type="ECO:0000313" key="11">
    <source>
        <dbReference type="Proteomes" id="UP000594262"/>
    </source>
</evidence>
<protein>
    <submittedName>
        <fullName evidence="10">Uncharacterized protein</fullName>
    </submittedName>
</protein>
<evidence type="ECO:0000256" key="3">
    <source>
        <dbReference type="ARBA" id="ARBA00022448"/>
    </source>
</evidence>
<evidence type="ECO:0000256" key="1">
    <source>
        <dbReference type="ARBA" id="ARBA00004637"/>
    </source>
</evidence>
<feature type="region of interest" description="Disordered" evidence="9">
    <location>
        <begin position="108"/>
        <end position="127"/>
    </location>
</feature>
<dbReference type="InterPro" id="IPR036869">
    <property type="entry name" value="J_dom_sf"/>
</dbReference>
<accession>A0A7M5TTI0</accession>
<dbReference type="PANTHER" id="PTHR12388">
    <property type="entry name" value="MITOCHONDRIA ASSOCIATED GRANULOCYTE MACROPHAGE CSF SIGNALING MOLECULE"/>
    <property type="match status" value="1"/>
</dbReference>
<dbReference type="Pfam" id="PF03656">
    <property type="entry name" value="Pam16"/>
    <property type="match status" value="1"/>
</dbReference>
<evidence type="ECO:0000256" key="9">
    <source>
        <dbReference type="SAM" id="MobiDB-lite"/>
    </source>
</evidence>
<sequence>MAKFIAQMIVLGGQIVGKAFAQALKQEFAAGARQTARASTEGAKKVASNNAATGISLDEAKQILNIKELNPEEVQKSYDYLFKINDKKAGGSFYLQSKVFRAKERLDMEFKNENESTNTQPNEEGKS</sequence>
<comment type="similarity">
    <text evidence="2">Belongs to the TIM16/PAM16 family.</text>
</comment>
<evidence type="ECO:0000256" key="6">
    <source>
        <dbReference type="ARBA" id="ARBA00023010"/>
    </source>
</evidence>
<dbReference type="PANTHER" id="PTHR12388:SF0">
    <property type="entry name" value="MITOCHONDRIAL IMPORT INNER MEMBRANE TRANSLOCASE SUBUNIT TIM16"/>
    <property type="match status" value="1"/>
</dbReference>
<dbReference type="OrthoDB" id="10262892at2759"/>
<keyword evidence="5" id="KW-0653">Protein transport</keyword>
<dbReference type="EnsemblMetazoa" id="CLYHEMT001687.1">
    <property type="protein sequence ID" value="CLYHEMP001687.1"/>
    <property type="gene ID" value="CLYHEMG001687"/>
</dbReference>
<reference evidence="10" key="1">
    <citation type="submission" date="2021-01" db="UniProtKB">
        <authorList>
            <consortium name="EnsemblMetazoa"/>
        </authorList>
    </citation>
    <scope>IDENTIFICATION</scope>
</reference>
<keyword evidence="4" id="KW-0999">Mitochondrion inner membrane</keyword>
<keyword evidence="7" id="KW-0496">Mitochondrion</keyword>
<dbReference type="GO" id="GO:0030150">
    <property type="term" value="P:protein import into mitochondrial matrix"/>
    <property type="evidence" value="ECO:0007669"/>
    <property type="project" value="InterPro"/>
</dbReference>
<evidence type="ECO:0000313" key="10">
    <source>
        <dbReference type="EnsemblMetazoa" id="CLYHEMP001687.1"/>
    </source>
</evidence>
<name>A0A7M5TTI0_9CNID</name>
<keyword evidence="11" id="KW-1185">Reference proteome</keyword>
<keyword evidence="6" id="KW-0811">Translocation</keyword>
<keyword evidence="3" id="KW-0813">Transport</keyword>
<dbReference type="GO" id="GO:0005744">
    <property type="term" value="C:TIM23 mitochondrial import inner membrane translocase complex"/>
    <property type="evidence" value="ECO:0007669"/>
    <property type="project" value="InterPro"/>
</dbReference>
<dbReference type="AlphaFoldDB" id="A0A7M5TTI0"/>
<dbReference type="Proteomes" id="UP000594262">
    <property type="component" value="Unplaced"/>
</dbReference>